<evidence type="ECO:0000313" key="3">
    <source>
        <dbReference type="EMBL" id="QQM39100.1"/>
    </source>
</evidence>
<dbReference type="AlphaFoldDB" id="A0A7T7I137"/>
<evidence type="ECO:0000256" key="1">
    <source>
        <dbReference type="SAM" id="MobiDB-lite"/>
    </source>
</evidence>
<dbReference type="RefSeq" id="WP_200394260.1">
    <property type="nucleotide sequence ID" value="NZ_CP066831.1"/>
</dbReference>
<keyword evidence="4" id="KW-1185">Reference proteome</keyword>
<feature type="region of interest" description="Disordered" evidence="1">
    <location>
        <begin position="282"/>
        <end position="306"/>
    </location>
</feature>
<reference evidence="3 4" key="1">
    <citation type="submission" date="2020-12" db="EMBL/GenBank/DDBJ databases">
        <title>A novel species.</title>
        <authorList>
            <person name="Li K."/>
        </authorList>
    </citation>
    <scope>NUCLEOTIDE SEQUENCE [LARGE SCALE GENOMIC DNA]</scope>
    <source>
        <strain evidence="3 4">ZYC-3</strain>
    </source>
</reference>
<evidence type="ECO:0000313" key="4">
    <source>
        <dbReference type="Proteomes" id="UP000595636"/>
    </source>
</evidence>
<feature type="compositionally biased region" description="Basic and acidic residues" evidence="1">
    <location>
        <begin position="14"/>
        <end position="25"/>
    </location>
</feature>
<gene>
    <name evidence="3" type="ORF">JEQ17_06195</name>
</gene>
<name>A0A7T7I137_9ACTN</name>
<feature type="compositionally biased region" description="Basic and acidic residues" evidence="1">
    <location>
        <begin position="285"/>
        <end position="296"/>
    </location>
</feature>
<keyword evidence="2" id="KW-1133">Transmembrane helix</keyword>
<evidence type="ECO:0000256" key="2">
    <source>
        <dbReference type="SAM" id="Phobius"/>
    </source>
</evidence>
<protein>
    <submittedName>
        <fullName evidence="3">Uncharacterized protein</fullName>
    </submittedName>
</protein>
<feature type="transmembrane region" description="Helical" evidence="2">
    <location>
        <begin position="54"/>
        <end position="74"/>
    </location>
</feature>
<organism evidence="3 4">
    <name type="scientific">Streptomyces liliifuscus</name>
    <dbReference type="NCBI Taxonomy" id="2797636"/>
    <lineage>
        <taxon>Bacteria</taxon>
        <taxon>Bacillati</taxon>
        <taxon>Actinomycetota</taxon>
        <taxon>Actinomycetes</taxon>
        <taxon>Kitasatosporales</taxon>
        <taxon>Streptomycetaceae</taxon>
        <taxon>Streptomyces</taxon>
    </lineage>
</organism>
<sequence>MRDGGSGSDGGVDGPDKETSVKGLDEETSVGPRGRFGSLTNRLSLRGQPRKRRWAVVGAAVVVLAAGVSLPLALADSGHDKPCWRLPAAKRALADDARAATRALDPGEDLERLGSVRKLLAHERVCDDGARVLGDIVNTATRSTGSGAPHTLAQARGAYAVAAVLHDVEIPDGLAPGVARMLAEYVVDAGRDGSLGDDDANRPAVPAEEAQLDPNGYSRYGRFLAAGEAHVVFEHSDSYADADANIEYLVAELAEDPEAFAILYDAERAYFAYYLERLTDSGGDPDFRPSTDKRFESTPQDWPDNDLQDMSGRIGNLMKYRATYVRNGTIPDLTAFDKAVREHTRGTFRPASRQLEDRPPMGDIADRKAAGPVRGDLMDGRHQLFTVLERWAEERNVSAERTAAMRQLVDDWYVRALWMTIY</sequence>
<feature type="region of interest" description="Disordered" evidence="1">
    <location>
        <begin position="1"/>
        <end position="42"/>
    </location>
</feature>
<dbReference type="KEGG" id="slf:JEQ17_06195"/>
<keyword evidence="2" id="KW-0812">Transmembrane</keyword>
<dbReference type="EMBL" id="CP066831">
    <property type="protein sequence ID" value="QQM39100.1"/>
    <property type="molecule type" value="Genomic_DNA"/>
</dbReference>
<feature type="compositionally biased region" description="Gly residues" evidence="1">
    <location>
        <begin position="1"/>
        <end position="13"/>
    </location>
</feature>
<keyword evidence="2" id="KW-0472">Membrane</keyword>
<accession>A0A7T7I137</accession>
<proteinExistence type="predicted"/>
<dbReference type="Proteomes" id="UP000595636">
    <property type="component" value="Chromosome"/>
</dbReference>